<protein>
    <submittedName>
        <fullName evidence="1">Acyl transferase/acyl hydrolase/lysophospholipase</fullName>
    </submittedName>
</protein>
<name>A0ACC0D2X7_9PEZI</name>
<organism evidence="1 2">
    <name type="scientific">Hypoxylon rubiginosum</name>
    <dbReference type="NCBI Taxonomy" id="110542"/>
    <lineage>
        <taxon>Eukaryota</taxon>
        <taxon>Fungi</taxon>
        <taxon>Dikarya</taxon>
        <taxon>Ascomycota</taxon>
        <taxon>Pezizomycotina</taxon>
        <taxon>Sordariomycetes</taxon>
        <taxon>Xylariomycetidae</taxon>
        <taxon>Xylariales</taxon>
        <taxon>Hypoxylaceae</taxon>
        <taxon>Hypoxylon</taxon>
    </lineage>
</organism>
<dbReference type="Proteomes" id="UP001497680">
    <property type="component" value="Unassembled WGS sequence"/>
</dbReference>
<reference evidence="1 2" key="1">
    <citation type="journal article" date="2022" name="New Phytol.">
        <title>Ecological generalism drives hyperdiversity of secondary metabolite gene clusters in xylarialean endophytes.</title>
        <authorList>
            <person name="Franco M.E.E."/>
            <person name="Wisecaver J.H."/>
            <person name="Arnold A.E."/>
            <person name="Ju Y.M."/>
            <person name="Slot J.C."/>
            <person name="Ahrendt S."/>
            <person name="Moore L.P."/>
            <person name="Eastman K.E."/>
            <person name="Scott K."/>
            <person name="Konkel Z."/>
            <person name="Mondo S.J."/>
            <person name="Kuo A."/>
            <person name="Hayes R.D."/>
            <person name="Haridas S."/>
            <person name="Andreopoulos B."/>
            <person name="Riley R."/>
            <person name="LaButti K."/>
            <person name="Pangilinan J."/>
            <person name="Lipzen A."/>
            <person name="Amirebrahimi M."/>
            <person name="Yan J."/>
            <person name="Adam C."/>
            <person name="Keymanesh K."/>
            <person name="Ng V."/>
            <person name="Louie K."/>
            <person name="Northen T."/>
            <person name="Drula E."/>
            <person name="Henrissat B."/>
            <person name="Hsieh H.M."/>
            <person name="Youens-Clark K."/>
            <person name="Lutzoni F."/>
            <person name="Miadlikowska J."/>
            <person name="Eastwood D.C."/>
            <person name="Hamelin R.C."/>
            <person name="Grigoriev I.V."/>
            <person name="U'Ren J.M."/>
        </authorList>
    </citation>
    <scope>NUCLEOTIDE SEQUENCE [LARGE SCALE GENOMIC DNA]</scope>
    <source>
        <strain evidence="1 2">ER1909</strain>
    </source>
</reference>
<gene>
    <name evidence="1" type="ORF">F4821DRAFT_259428</name>
</gene>
<dbReference type="EMBL" id="MU394311">
    <property type="protein sequence ID" value="KAI6086922.1"/>
    <property type="molecule type" value="Genomic_DNA"/>
</dbReference>
<sequence>MSEYNRYEDELLLEVPYLPPAKVEIDKESPLKYTVKCFTERVVKASDDKISTAVWFQTDPLDDVFISRIKSVRLQAKSHDQGYVGDSLAGNWTWFELSILANGSDEGHSEGLTLTWESHRNVMESRNYGGMLEGNKFDDQHDLIRFLKAGDAIAVRLCARFPGWEIHAKEGKLIFELFEKGVTREAPNYETYVEGIKAMDDIFNEINEAIQPEKMKPFIPRLAATTFRADAFSTVDERPLRVLALDGGGVRGLASLHLLDAVMDKAAPGKLPCQVFDMIAGTSTGGLIAIMLGRLRMSVKECIKRYETLIGEVFPNSSWKRAGNWALHGEWYDASNLERVIKDLIREKLGDSEVRLLDKDETNPCKVFVTAVYEYAGNNRAPLILRSYDNPQQVSELPRIKLWEAARATSAAPSYFEPISIDKYKKGEDGKLYKYCTYRLVDGGLLANNPVGWLWTEVLSVFGAMRTADCFLSIGTGIDMNREVVQPAHIPGPKTAESFASIATNAEVTHILFRGLVNAFAPRPRTPKYWRLNVSEEIPEYDDEERWICKKKVHHPDDYVGVVGVDDAEGALNQLMKMTDKYLARDDVKKLIDDCAEALHDSVLKSKEF</sequence>
<keyword evidence="1" id="KW-0808">Transferase</keyword>
<keyword evidence="2" id="KW-1185">Reference proteome</keyword>
<keyword evidence="1" id="KW-0378">Hydrolase</keyword>
<evidence type="ECO:0000313" key="1">
    <source>
        <dbReference type="EMBL" id="KAI6086922.1"/>
    </source>
</evidence>
<accession>A0ACC0D2X7</accession>
<proteinExistence type="predicted"/>
<evidence type="ECO:0000313" key="2">
    <source>
        <dbReference type="Proteomes" id="UP001497680"/>
    </source>
</evidence>
<comment type="caution">
    <text evidence="1">The sequence shown here is derived from an EMBL/GenBank/DDBJ whole genome shotgun (WGS) entry which is preliminary data.</text>
</comment>